<organism evidence="1 2">
    <name type="scientific">Limosilactobacillus reuteri</name>
    <name type="common">Lactobacillus reuteri</name>
    <dbReference type="NCBI Taxonomy" id="1598"/>
    <lineage>
        <taxon>Bacteria</taxon>
        <taxon>Bacillati</taxon>
        <taxon>Bacillota</taxon>
        <taxon>Bacilli</taxon>
        <taxon>Lactobacillales</taxon>
        <taxon>Lactobacillaceae</taxon>
        <taxon>Limosilactobacillus</taxon>
    </lineage>
</organism>
<evidence type="ECO:0000313" key="2">
    <source>
        <dbReference type="Proteomes" id="UP000510868"/>
    </source>
</evidence>
<dbReference type="Proteomes" id="UP000510868">
    <property type="component" value="Chromosome"/>
</dbReference>
<gene>
    <name evidence="1" type="ORF">HHK02_01500</name>
</gene>
<dbReference type="AlphaFoldDB" id="A0A7L6BLU6"/>
<proteinExistence type="predicted"/>
<protein>
    <submittedName>
        <fullName evidence="1">Uncharacterized protein</fullName>
    </submittedName>
</protein>
<sequence>MNNYKKNNPIQQTYWDRKSQARGFINVNLNKSTKLVKAINENRTQYIDDLKELRNDIDQRLKDLQQ</sequence>
<dbReference type="EMBL" id="CP059275">
    <property type="protein sequence ID" value="QLQ62870.1"/>
    <property type="molecule type" value="Genomic_DNA"/>
</dbReference>
<evidence type="ECO:0000313" key="1">
    <source>
        <dbReference type="EMBL" id="QLQ62870.1"/>
    </source>
</evidence>
<name>A0A7L6BLU6_LIMRT</name>
<accession>A0A7L6BLU6</accession>
<reference evidence="1 2" key="1">
    <citation type="submission" date="2020-07" db="EMBL/GenBank/DDBJ databases">
        <title>Genome sequence of Lactobacillus reuteri CNEI-KCA3 isolated from the faeces of a reared-broiler chicken, South-East Nigeria, reveals presence of CRISPR arrays.</title>
        <authorList>
            <person name="Anukam K.C."/>
            <person name="Ibezim C.N."/>
            <person name="BeecK W.V."/>
            <person name="Allonsius C."/>
            <person name="Broek M.D."/>
            <person name="Tuyaerts I."/>
            <person name="Attama A."/>
            <person name="Esimone C.O."/>
            <person name="Lebeer S."/>
        </authorList>
    </citation>
    <scope>NUCLEOTIDE SEQUENCE [LARGE SCALE GENOMIC DNA]</scope>
    <source>
        <strain evidence="1 2">CNEI-KCA3</strain>
    </source>
</reference>